<keyword evidence="1" id="KW-1133">Transmembrane helix</keyword>
<dbReference type="KEGG" id="ddu:GF1_01820"/>
<feature type="transmembrane region" description="Helical" evidence="1">
    <location>
        <begin position="83"/>
        <end position="102"/>
    </location>
</feature>
<feature type="transmembrane region" description="Helical" evidence="1">
    <location>
        <begin position="152"/>
        <end position="173"/>
    </location>
</feature>
<feature type="transmembrane region" description="Helical" evidence="1">
    <location>
        <begin position="20"/>
        <end position="44"/>
    </location>
</feature>
<dbReference type="Proteomes" id="UP001063350">
    <property type="component" value="Chromosome"/>
</dbReference>
<organism evidence="4 5">
    <name type="scientific">Desulfolithobacter dissulfuricans</name>
    <dbReference type="NCBI Taxonomy" id="2795293"/>
    <lineage>
        <taxon>Bacteria</taxon>
        <taxon>Pseudomonadati</taxon>
        <taxon>Thermodesulfobacteriota</taxon>
        <taxon>Desulfobulbia</taxon>
        <taxon>Desulfobulbales</taxon>
        <taxon>Desulfobulbaceae</taxon>
        <taxon>Desulfolithobacter</taxon>
    </lineage>
</organism>
<dbReference type="Pfam" id="PF20581">
    <property type="entry name" value="DUF6785"/>
    <property type="match status" value="1"/>
</dbReference>
<evidence type="ECO:0000259" key="2">
    <source>
        <dbReference type="Pfam" id="PF20580"/>
    </source>
</evidence>
<dbReference type="Pfam" id="PF20580">
    <property type="entry name" value="DUF6784"/>
    <property type="match status" value="1"/>
</dbReference>
<accession>A0A915U8B0</accession>
<reference evidence="4" key="1">
    <citation type="submission" date="2020-12" db="EMBL/GenBank/DDBJ databases">
        <title>Desulfobium dissulfuricans gen. nov., sp. nov., a novel mesophilic, sulfate-reducing bacterium isolated from a deep-sea hydrothermal vent.</title>
        <authorList>
            <person name="Hashimoto Y."/>
            <person name="Tame A."/>
            <person name="Sawayama S."/>
            <person name="Miyazaki J."/>
            <person name="Takai K."/>
            <person name="Nakagawa S."/>
        </authorList>
    </citation>
    <scope>NUCLEOTIDE SEQUENCE</scope>
    <source>
        <strain evidence="4">GF1</strain>
    </source>
</reference>
<dbReference type="InterPro" id="IPR046712">
    <property type="entry name" value="DUF6785"/>
</dbReference>
<keyword evidence="5" id="KW-1185">Reference proteome</keyword>
<protein>
    <submittedName>
        <fullName evidence="4">Uncharacterized protein</fullName>
    </submittedName>
</protein>
<dbReference type="EMBL" id="AP024233">
    <property type="protein sequence ID" value="BCO07806.1"/>
    <property type="molecule type" value="Genomic_DNA"/>
</dbReference>
<feature type="transmembrane region" description="Helical" evidence="1">
    <location>
        <begin position="122"/>
        <end position="140"/>
    </location>
</feature>
<proteinExistence type="predicted"/>
<evidence type="ECO:0000259" key="3">
    <source>
        <dbReference type="Pfam" id="PF20581"/>
    </source>
</evidence>
<sequence length="183" mass="20826">MPSLLHARQVHHTMRNRRLLLAGIGATLLVAVTVSFVAMMALCYRYGIRELQLDWAIRTTTGVYENVVRLNESGQGPSHWVKVFSLAGALVMLVLVACYHRFYWWPIHPIGYLTAYSSSMRILWFSFFIGWLCNAICMRYGGVLLFRRLRLFFIGLIIGDMLMGGSWAIIGLFTDGGYQVLPD</sequence>
<dbReference type="AlphaFoldDB" id="A0A915U8B0"/>
<evidence type="ECO:0000256" key="1">
    <source>
        <dbReference type="SAM" id="Phobius"/>
    </source>
</evidence>
<keyword evidence="1" id="KW-0472">Membrane</keyword>
<gene>
    <name evidence="4" type="ORF">GF1_01820</name>
</gene>
<feature type="domain" description="DUF6784" evidence="2">
    <location>
        <begin position="84"/>
        <end position="179"/>
    </location>
</feature>
<keyword evidence="1" id="KW-0812">Transmembrane</keyword>
<evidence type="ECO:0000313" key="5">
    <source>
        <dbReference type="Proteomes" id="UP001063350"/>
    </source>
</evidence>
<evidence type="ECO:0000313" key="4">
    <source>
        <dbReference type="EMBL" id="BCO07806.1"/>
    </source>
</evidence>
<dbReference type="InterPro" id="IPR046711">
    <property type="entry name" value="DUF6784"/>
</dbReference>
<feature type="domain" description="DUF6785" evidence="3">
    <location>
        <begin position="1"/>
        <end position="47"/>
    </location>
</feature>
<name>A0A915U8B0_9BACT</name>